<dbReference type="Proteomes" id="UP000007796">
    <property type="component" value="Unassembled WGS sequence"/>
</dbReference>
<feature type="compositionally biased region" description="Low complexity" evidence="9">
    <location>
        <begin position="26"/>
        <end position="47"/>
    </location>
</feature>
<feature type="repeat" description="Pumilio" evidence="8">
    <location>
        <begin position="790"/>
        <end position="832"/>
    </location>
</feature>
<comment type="similarity">
    <text evidence="6">Belongs to the PUF3 family.</text>
</comment>
<feature type="compositionally biased region" description="Low complexity" evidence="9">
    <location>
        <begin position="221"/>
        <end position="238"/>
    </location>
</feature>
<evidence type="ECO:0000259" key="10">
    <source>
        <dbReference type="PROSITE" id="PS50303"/>
    </source>
</evidence>
<feature type="region of interest" description="Disordered" evidence="9">
    <location>
        <begin position="214"/>
        <end position="238"/>
    </location>
</feature>
<feature type="compositionally biased region" description="Polar residues" evidence="9">
    <location>
        <begin position="142"/>
        <end position="159"/>
    </location>
</feature>
<feature type="compositionally biased region" description="Low complexity" evidence="9">
    <location>
        <begin position="277"/>
        <end position="294"/>
    </location>
</feature>
<dbReference type="GO" id="GO:0003730">
    <property type="term" value="F:mRNA 3'-UTR binding"/>
    <property type="evidence" value="ECO:0007669"/>
    <property type="project" value="TreeGrafter"/>
</dbReference>
<dbReference type="InterPro" id="IPR033712">
    <property type="entry name" value="Pumilio_RNA-bd"/>
</dbReference>
<dbReference type="Pfam" id="PF00806">
    <property type="entry name" value="PUF"/>
    <property type="match status" value="8"/>
</dbReference>
<feature type="repeat" description="Pumilio" evidence="8">
    <location>
        <begin position="646"/>
        <end position="681"/>
    </location>
</feature>
<evidence type="ECO:0000256" key="4">
    <source>
        <dbReference type="ARBA" id="ARBA00022884"/>
    </source>
</evidence>
<keyword evidence="12" id="KW-1185">Reference proteome</keyword>
<dbReference type="InParanoid" id="F0XUA6"/>
<accession>F0XUA6</accession>
<feature type="repeat" description="Pumilio" evidence="8">
    <location>
        <begin position="574"/>
        <end position="609"/>
    </location>
</feature>
<dbReference type="InterPro" id="IPR016024">
    <property type="entry name" value="ARM-type_fold"/>
</dbReference>
<evidence type="ECO:0000256" key="2">
    <source>
        <dbReference type="ARBA" id="ARBA00022490"/>
    </source>
</evidence>
<dbReference type="OrthoDB" id="668540at2759"/>
<sequence>MIAADFVRANQAQSSRFTSYGKANSRDVSSSSASSQQRNSFSSNWSQPNTGSLWATHIPSPFANRDSQTSLSGHDEAFSSSSDAANTFPDASAVWPHPGAHTTRSWNSTDNTASRRPSASPSPVHMRESSQTYHEHLHDRTPSTTNASYLAVRTSSGSYAPSRPSAGPSLDSNAAPFRFPPPRSSLRNGIVDVDGEASVASSYPSFGFDTEPLPQQDLANGFSNASATATGSGSSISTSVAAPVPGAANSGIATSIASLSSFGSMPPSSHNGHARRPSLQAQASFSSPAPSTSQLPHQRQPQSDDAVSLAFADLMMRQTLNAEDRQDIGAGLTGTYPASTPFEYNPVSQTWDATDPLRAANFAAARGTLAGLNRGVTPVGNQFRQATGQRGFGAPANGTDQWGRPVSRDLRAPGSYDGFNCFNSAMGLLPRPSPNSLTQEGLQQLQQSQLQILYQQQLHPQQQFTGAPSLFPTNFSSNVNAFRTPVANPQLSLHSLGVQYIAPNAQVPRDRDPAQAFRSPLLDEYRASRTSRRFELKDIYDHIVEFSGDQHGSRFIQSKLETANSDEKEHVFREISANTLVLMQDVFGNYVVQKFFEHGSQLQKKYLAEQMRGKIVDLSTQTYACRVVQKALQHILVDQQVILAKELEIDVIRVVKDPNGNHVIQKVVELVPREHINFIIDAFRGRVRELSAHNYGCRVIQRMLEHGLEEDKEMILSELHDNAMDLINDQYGNYVAQHVIQFGKPRDREKVISRVLNQLVTMSNNKFASNVVEKCIEFGTAADRQRIREELSRLGPDGQPILQQMIKDQYGNYVIQKLLKQLKGEEHQLFAEVLSVQLSVLRRSSTGRQNAAIDRLATAMEETSKGNNASGQAPSGKKPNGDSASQASPQLSGDQESTPSLASLPTTPESSNPPSVSAGSSGGSLESEDNDSTATAKAVDARENAACLETQVV</sequence>
<dbReference type="AlphaFoldDB" id="F0XUA6"/>
<dbReference type="GO" id="GO:0000288">
    <property type="term" value="P:nuclear-transcribed mRNA catabolic process, deadenylation-dependent decay"/>
    <property type="evidence" value="ECO:0007669"/>
    <property type="project" value="TreeGrafter"/>
</dbReference>
<keyword evidence="2" id="KW-0963">Cytoplasm</keyword>
<dbReference type="SUPFAM" id="SSF48371">
    <property type="entry name" value="ARM repeat"/>
    <property type="match status" value="1"/>
</dbReference>
<comment type="subcellular location">
    <subcellularLocation>
        <location evidence="1">Cytoplasm</location>
    </subcellularLocation>
</comment>
<evidence type="ECO:0000256" key="5">
    <source>
        <dbReference type="ARBA" id="ARBA00024893"/>
    </source>
</evidence>
<feature type="repeat" description="Pumilio" evidence="8">
    <location>
        <begin position="718"/>
        <end position="753"/>
    </location>
</feature>
<dbReference type="GO" id="GO:0005737">
    <property type="term" value="C:cytoplasm"/>
    <property type="evidence" value="ECO:0007669"/>
    <property type="project" value="UniProtKB-SubCell"/>
</dbReference>
<feature type="compositionally biased region" description="Polar residues" evidence="9">
    <location>
        <begin position="882"/>
        <end position="908"/>
    </location>
</feature>
<evidence type="ECO:0000256" key="7">
    <source>
        <dbReference type="ARBA" id="ARBA00081811"/>
    </source>
</evidence>
<dbReference type="PANTHER" id="PTHR12537:SF12">
    <property type="entry name" value="MATERNAL PROTEIN PUMILIO"/>
    <property type="match status" value="1"/>
</dbReference>
<feature type="compositionally biased region" description="Polar residues" evidence="9">
    <location>
        <begin position="65"/>
        <end position="85"/>
    </location>
</feature>
<proteinExistence type="inferred from homology"/>
<dbReference type="PROSITE" id="PS50303">
    <property type="entry name" value="PUM_HD"/>
    <property type="match status" value="1"/>
</dbReference>
<dbReference type="InterPro" id="IPR033133">
    <property type="entry name" value="PUM-HD"/>
</dbReference>
<evidence type="ECO:0000256" key="3">
    <source>
        <dbReference type="ARBA" id="ARBA00022737"/>
    </source>
</evidence>
<feature type="compositionally biased region" description="Polar residues" evidence="9">
    <location>
        <begin position="102"/>
        <end position="112"/>
    </location>
</feature>
<feature type="domain" description="PUM-HD" evidence="10">
    <location>
        <begin position="517"/>
        <end position="858"/>
    </location>
</feature>
<organism evidence="12">
    <name type="scientific">Grosmannia clavigera (strain kw1407 / UAMH 11150)</name>
    <name type="common">Blue stain fungus</name>
    <name type="synonym">Graphiocladiella clavigera</name>
    <dbReference type="NCBI Taxonomy" id="655863"/>
    <lineage>
        <taxon>Eukaryota</taxon>
        <taxon>Fungi</taxon>
        <taxon>Dikarya</taxon>
        <taxon>Ascomycota</taxon>
        <taxon>Pezizomycotina</taxon>
        <taxon>Sordariomycetes</taxon>
        <taxon>Sordariomycetidae</taxon>
        <taxon>Ophiostomatales</taxon>
        <taxon>Ophiostomataceae</taxon>
        <taxon>Leptographium</taxon>
    </lineage>
</organism>
<dbReference type="EMBL" id="GL630006">
    <property type="protein sequence ID" value="EFW98695.1"/>
    <property type="molecule type" value="Genomic_DNA"/>
</dbReference>
<dbReference type="PANTHER" id="PTHR12537">
    <property type="entry name" value="RNA BINDING PROTEIN PUMILIO-RELATED"/>
    <property type="match status" value="1"/>
</dbReference>
<dbReference type="GeneID" id="25977770"/>
<evidence type="ECO:0000313" key="12">
    <source>
        <dbReference type="Proteomes" id="UP000007796"/>
    </source>
</evidence>
<dbReference type="SMART" id="SM00025">
    <property type="entry name" value="Pumilio"/>
    <property type="match status" value="8"/>
</dbReference>
<gene>
    <name evidence="11" type="ORF">CMQ_4547</name>
</gene>
<name>F0XUA6_GROCL</name>
<feature type="region of interest" description="Disordered" evidence="9">
    <location>
        <begin position="862"/>
        <end position="953"/>
    </location>
</feature>
<dbReference type="RefSeq" id="XP_014168178.1">
    <property type="nucleotide sequence ID" value="XM_014312703.1"/>
</dbReference>
<evidence type="ECO:0000256" key="6">
    <source>
        <dbReference type="ARBA" id="ARBA00060736"/>
    </source>
</evidence>
<dbReference type="Gene3D" id="1.25.10.10">
    <property type="entry name" value="Leucine-rich Repeat Variant"/>
    <property type="match status" value="1"/>
</dbReference>
<dbReference type="InterPro" id="IPR001313">
    <property type="entry name" value="Pumilio_RNA-bd_rpt"/>
</dbReference>
<comment type="function">
    <text evidence="5">RNA-binding nucleolar protein required for pre-rRNA processing. Involved in production of 18S rRNA and assembly of small ribosomal subunit.</text>
</comment>
<keyword evidence="3" id="KW-0677">Repeat</keyword>
<dbReference type="FunFam" id="1.25.10.10:FF:000004">
    <property type="entry name" value="Pumilio homolog 1 isoform 2"/>
    <property type="match status" value="1"/>
</dbReference>
<feature type="region of interest" description="Disordered" evidence="9">
    <location>
        <begin position="264"/>
        <end position="305"/>
    </location>
</feature>
<dbReference type="InterPro" id="IPR011989">
    <property type="entry name" value="ARM-like"/>
</dbReference>
<feature type="compositionally biased region" description="Low complexity" evidence="9">
    <location>
        <begin position="909"/>
        <end position="925"/>
    </location>
</feature>
<feature type="compositionally biased region" description="Basic and acidic residues" evidence="9">
    <location>
        <begin position="125"/>
        <end position="141"/>
    </location>
</feature>
<dbReference type="HOGENOM" id="CLU_004017_4_0_1"/>
<feature type="repeat" description="Pumilio" evidence="8">
    <location>
        <begin position="754"/>
        <end position="789"/>
    </location>
</feature>
<dbReference type="PROSITE" id="PS50302">
    <property type="entry name" value="PUM"/>
    <property type="match status" value="8"/>
</dbReference>
<protein>
    <recommendedName>
        <fullName evidence="7">Pumilio homology domain family member 3</fullName>
    </recommendedName>
</protein>
<feature type="repeat" description="Pumilio" evidence="8">
    <location>
        <begin position="682"/>
        <end position="717"/>
    </location>
</feature>
<feature type="repeat" description="Pumilio" evidence="8">
    <location>
        <begin position="538"/>
        <end position="573"/>
    </location>
</feature>
<feature type="region of interest" description="Disordered" evidence="9">
    <location>
        <begin position="1"/>
        <end position="176"/>
    </location>
</feature>
<evidence type="ECO:0000256" key="1">
    <source>
        <dbReference type="ARBA" id="ARBA00004496"/>
    </source>
</evidence>
<dbReference type="CDD" id="cd07920">
    <property type="entry name" value="Pumilio"/>
    <property type="match status" value="1"/>
</dbReference>
<evidence type="ECO:0000313" key="11">
    <source>
        <dbReference type="EMBL" id="EFW98695.1"/>
    </source>
</evidence>
<keyword evidence="4" id="KW-0694">RNA-binding</keyword>
<feature type="compositionally biased region" description="Polar residues" evidence="9">
    <location>
        <begin position="295"/>
        <end position="305"/>
    </location>
</feature>
<dbReference type="eggNOG" id="KOG1488">
    <property type="taxonomic scope" value="Eukaryota"/>
</dbReference>
<feature type="repeat" description="Pumilio" evidence="8">
    <location>
        <begin position="610"/>
        <end position="645"/>
    </location>
</feature>
<feature type="compositionally biased region" description="Low complexity" evidence="9">
    <location>
        <begin position="114"/>
        <end position="123"/>
    </location>
</feature>
<feature type="compositionally biased region" description="Polar residues" evidence="9">
    <location>
        <begin position="10"/>
        <end position="22"/>
    </location>
</feature>
<evidence type="ECO:0000256" key="8">
    <source>
        <dbReference type="PROSITE-ProRule" id="PRU00317"/>
    </source>
</evidence>
<dbReference type="STRING" id="655863.F0XUA6"/>
<evidence type="ECO:0000256" key="9">
    <source>
        <dbReference type="SAM" id="MobiDB-lite"/>
    </source>
</evidence>
<reference evidence="11 12" key="1">
    <citation type="journal article" date="2011" name="Proc. Natl. Acad. Sci. U.S.A.">
        <title>Genome and transcriptome analyses of the mountain pine beetle-fungal symbiont Grosmannia clavigera, a lodgepole pine pathogen.</title>
        <authorList>
            <person name="DiGuistini S."/>
            <person name="Wang Y."/>
            <person name="Liao N.Y."/>
            <person name="Taylor G."/>
            <person name="Tanguay P."/>
            <person name="Feau N."/>
            <person name="Henrissat B."/>
            <person name="Chan S.K."/>
            <person name="Hesse-Orce U."/>
            <person name="Alamouti S.M."/>
            <person name="Tsui C.K.M."/>
            <person name="Docking R.T."/>
            <person name="Levasseur A."/>
            <person name="Haridas S."/>
            <person name="Robertson G."/>
            <person name="Birol I."/>
            <person name="Holt R.A."/>
            <person name="Marra M.A."/>
            <person name="Hamelin R.C."/>
            <person name="Hirst M."/>
            <person name="Jones S.J.M."/>
            <person name="Bohlmann J."/>
            <person name="Breuil C."/>
        </authorList>
    </citation>
    <scope>NUCLEOTIDE SEQUENCE [LARGE SCALE GENOMIC DNA]</scope>
    <source>
        <strain evidence="12">kw1407 / UAMH 11150</strain>
    </source>
</reference>